<sequence>MIPTPDPAYRVGDSVLPGDDVSAAVRTGDVSKIVLGPGLRRLGSQVVVSRAGVLKMPKNNVFVVDAYQKRYIPVKDEHVVGVVTNASSDVFRVDIGASVTASLSYLDFEHATKKNRPNIQVGDVVYAKLSTAGRDMEPELVCVDTHGKAGKLGKLEDGFLLTCSLNLIRKLLSVNCPLLQALGQKWPYECAFGMNGKVWIKARSVKETIAIGNAIYESELMDNAQIKKMCTNLGLVIDSM</sequence>
<dbReference type="Gene3D" id="2.40.50.140">
    <property type="entry name" value="Nucleic acid-binding proteins"/>
    <property type="match status" value="1"/>
</dbReference>
<dbReference type="AlphaFoldDB" id="A0A6J1RWR8"/>
<dbReference type="GO" id="GO:0071034">
    <property type="term" value="P:CUT catabolic process"/>
    <property type="evidence" value="ECO:0007669"/>
    <property type="project" value="TreeGrafter"/>
</dbReference>
<evidence type="ECO:0000256" key="3">
    <source>
        <dbReference type="ARBA" id="ARBA00007841"/>
    </source>
</evidence>
<keyword evidence="12" id="KW-1185">Reference proteome</keyword>
<keyword evidence="8" id="KW-0539">Nucleus</keyword>
<dbReference type="Proteomes" id="UP000504606">
    <property type="component" value="Unplaced"/>
</dbReference>
<dbReference type="GO" id="GO:0003723">
    <property type="term" value="F:RNA binding"/>
    <property type="evidence" value="ECO:0007669"/>
    <property type="project" value="UniProtKB-KW"/>
</dbReference>
<dbReference type="FunFam" id="2.40.50.140:FF:000112">
    <property type="entry name" value="Exosome complex component RRP40"/>
    <property type="match status" value="1"/>
</dbReference>
<dbReference type="GO" id="GO:0000176">
    <property type="term" value="C:nuclear exosome (RNase complex)"/>
    <property type="evidence" value="ECO:0007669"/>
    <property type="project" value="TreeGrafter"/>
</dbReference>
<dbReference type="InterPro" id="IPR026699">
    <property type="entry name" value="Exosome_RNA_bind1/RRP40/RRP4"/>
</dbReference>
<evidence type="ECO:0000256" key="9">
    <source>
        <dbReference type="ARBA" id="ARBA00030615"/>
    </source>
</evidence>
<name>A0A6J1RWR8_FRAOC</name>
<comment type="similarity">
    <text evidence="3">Belongs to the RRP40 family.</text>
</comment>
<gene>
    <name evidence="13" type="primary">LOC113203001</name>
</gene>
<dbReference type="Pfam" id="PF21262">
    <property type="entry name" value="RRP40_S1"/>
    <property type="match status" value="1"/>
</dbReference>
<dbReference type="GO" id="GO:0000467">
    <property type="term" value="P:exonucleolytic trimming to generate mature 3'-end of 5.8S rRNA from tricistronic rRNA transcript (SSU-rRNA, 5.8S rRNA, LSU-rRNA)"/>
    <property type="evidence" value="ECO:0007669"/>
    <property type="project" value="TreeGrafter"/>
</dbReference>
<evidence type="ECO:0000256" key="7">
    <source>
        <dbReference type="ARBA" id="ARBA00022884"/>
    </source>
</evidence>
<evidence type="ECO:0000313" key="13">
    <source>
        <dbReference type="RefSeq" id="XP_026273257.1"/>
    </source>
</evidence>
<dbReference type="GO" id="GO:0000177">
    <property type="term" value="C:cytoplasmic exosome (RNase complex)"/>
    <property type="evidence" value="ECO:0007669"/>
    <property type="project" value="TreeGrafter"/>
</dbReference>
<accession>A0A6J1RWR8</accession>
<evidence type="ECO:0000313" key="12">
    <source>
        <dbReference type="Proteomes" id="UP000504606"/>
    </source>
</evidence>
<dbReference type="FunFam" id="3.30.1370.10:FF:000038">
    <property type="entry name" value="exosome complex component RRP40"/>
    <property type="match status" value="1"/>
</dbReference>
<dbReference type="InterPro" id="IPR037319">
    <property type="entry name" value="Rrp40_S1"/>
</dbReference>
<dbReference type="PANTHER" id="PTHR21321">
    <property type="entry name" value="PNAS-3 RELATED"/>
    <property type="match status" value="1"/>
</dbReference>
<keyword evidence="6" id="KW-0271">Exosome</keyword>
<dbReference type="CDD" id="cd22526">
    <property type="entry name" value="KH-I_Rrp40"/>
    <property type="match status" value="1"/>
</dbReference>
<dbReference type="SUPFAM" id="SSF50249">
    <property type="entry name" value="Nucleic acid-binding proteins"/>
    <property type="match status" value="1"/>
</dbReference>
<dbReference type="GeneID" id="113203001"/>
<dbReference type="InterPro" id="IPR036612">
    <property type="entry name" value="KH_dom_type_1_sf"/>
</dbReference>
<organism evidence="12 13">
    <name type="scientific">Frankliniella occidentalis</name>
    <name type="common">Western flower thrips</name>
    <name type="synonym">Euthrips occidentalis</name>
    <dbReference type="NCBI Taxonomy" id="133901"/>
    <lineage>
        <taxon>Eukaryota</taxon>
        <taxon>Metazoa</taxon>
        <taxon>Ecdysozoa</taxon>
        <taxon>Arthropoda</taxon>
        <taxon>Hexapoda</taxon>
        <taxon>Insecta</taxon>
        <taxon>Pterygota</taxon>
        <taxon>Neoptera</taxon>
        <taxon>Paraneoptera</taxon>
        <taxon>Thysanoptera</taxon>
        <taxon>Terebrantia</taxon>
        <taxon>Thripoidea</taxon>
        <taxon>Thripidae</taxon>
        <taxon>Frankliniella</taxon>
    </lineage>
</organism>
<dbReference type="RefSeq" id="XP_026273257.1">
    <property type="nucleotide sequence ID" value="XM_026417472.2"/>
</dbReference>
<dbReference type="GO" id="GO:0034475">
    <property type="term" value="P:U4 snRNA 3'-end processing"/>
    <property type="evidence" value="ECO:0007669"/>
    <property type="project" value="TreeGrafter"/>
</dbReference>
<dbReference type="CDD" id="cd05790">
    <property type="entry name" value="S1_Rrp40"/>
    <property type="match status" value="1"/>
</dbReference>
<dbReference type="SUPFAM" id="SSF54791">
    <property type="entry name" value="Eukaryotic type KH-domain (KH-domain type I)"/>
    <property type="match status" value="1"/>
</dbReference>
<keyword evidence="7" id="KW-0694">RNA-binding</keyword>
<evidence type="ECO:0000256" key="2">
    <source>
        <dbReference type="ARBA" id="ARBA00004604"/>
    </source>
</evidence>
<dbReference type="Pfam" id="PF15985">
    <property type="entry name" value="KH_6"/>
    <property type="match status" value="1"/>
</dbReference>
<evidence type="ECO:0000256" key="8">
    <source>
        <dbReference type="ARBA" id="ARBA00023242"/>
    </source>
</evidence>
<dbReference type="InterPro" id="IPR004088">
    <property type="entry name" value="KH_dom_type_1"/>
</dbReference>
<comment type="subcellular location">
    <subcellularLocation>
        <location evidence="1">Cytoplasm</location>
    </subcellularLocation>
    <subcellularLocation>
        <location evidence="2">Nucleus</location>
        <location evidence="2">Nucleolus</location>
    </subcellularLocation>
</comment>
<keyword evidence="4" id="KW-0963">Cytoplasm</keyword>
<dbReference type="GO" id="GO:0005730">
    <property type="term" value="C:nucleolus"/>
    <property type="evidence" value="ECO:0007669"/>
    <property type="project" value="UniProtKB-SubCell"/>
</dbReference>
<dbReference type="OrthoDB" id="340500at2759"/>
<dbReference type="GO" id="GO:0071038">
    <property type="term" value="P:TRAMP-dependent tRNA surveillance pathway"/>
    <property type="evidence" value="ECO:0007669"/>
    <property type="project" value="TreeGrafter"/>
</dbReference>
<proteinExistence type="inferred from homology"/>
<evidence type="ECO:0000256" key="6">
    <source>
        <dbReference type="ARBA" id="ARBA00022835"/>
    </source>
</evidence>
<evidence type="ECO:0000256" key="1">
    <source>
        <dbReference type="ARBA" id="ARBA00004496"/>
    </source>
</evidence>
<dbReference type="Gene3D" id="3.30.1370.10">
    <property type="entry name" value="K Homology domain, type 1"/>
    <property type="match status" value="1"/>
</dbReference>
<evidence type="ECO:0000256" key="5">
    <source>
        <dbReference type="ARBA" id="ARBA00022552"/>
    </source>
</evidence>
<evidence type="ECO:0000259" key="11">
    <source>
        <dbReference type="Pfam" id="PF15985"/>
    </source>
</evidence>
<keyword evidence="5" id="KW-0698">rRNA processing</keyword>
<evidence type="ECO:0000256" key="10">
    <source>
        <dbReference type="ARBA" id="ARBA00069899"/>
    </source>
</evidence>
<evidence type="ECO:0000256" key="4">
    <source>
        <dbReference type="ARBA" id="ARBA00022490"/>
    </source>
</evidence>
<dbReference type="PANTHER" id="PTHR21321:SF1">
    <property type="entry name" value="EXOSOME COMPLEX COMPONENT RRP40"/>
    <property type="match status" value="1"/>
</dbReference>
<dbReference type="Gene3D" id="2.40.50.100">
    <property type="match status" value="1"/>
</dbReference>
<dbReference type="SUPFAM" id="SSF110324">
    <property type="entry name" value="Ribosomal L27 protein-like"/>
    <property type="match status" value="1"/>
</dbReference>
<protein>
    <recommendedName>
        <fullName evidence="10">Exosome complex component RRP40</fullName>
    </recommendedName>
    <alternativeName>
        <fullName evidence="9">Ribosomal RNA-processing protein 40</fullName>
    </alternativeName>
</protein>
<dbReference type="GO" id="GO:0071035">
    <property type="term" value="P:nuclear polyadenylation-dependent rRNA catabolic process"/>
    <property type="evidence" value="ECO:0007669"/>
    <property type="project" value="TreeGrafter"/>
</dbReference>
<dbReference type="GO" id="GO:0010468">
    <property type="term" value="P:regulation of gene expression"/>
    <property type="evidence" value="ECO:0007669"/>
    <property type="project" value="UniProtKB-ARBA"/>
</dbReference>
<dbReference type="GO" id="GO:0071051">
    <property type="term" value="P:poly(A)-dependent snoRNA 3'-end processing"/>
    <property type="evidence" value="ECO:0007669"/>
    <property type="project" value="TreeGrafter"/>
</dbReference>
<dbReference type="CTD" id="319033"/>
<dbReference type="KEGG" id="foc:113203001"/>
<dbReference type="InterPro" id="IPR012340">
    <property type="entry name" value="NA-bd_OB-fold"/>
</dbReference>
<dbReference type="InterPro" id="IPR049469">
    <property type="entry name" value="RRP40_KH-I"/>
</dbReference>
<reference evidence="13" key="1">
    <citation type="submission" date="2025-08" db="UniProtKB">
        <authorList>
            <consortium name="RefSeq"/>
        </authorList>
    </citation>
    <scope>IDENTIFICATION</scope>
    <source>
        <tissue evidence="13">Whole organism</tissue>
    </source>
</reference>
<feature type="domain" description="K Homology" evidence="11">
    <location>
        <begin position="158"/>
        <end position="205"/>
    </location>
</feature>